<evidence type="ECO:0000256" key="6">
    <source>
        <dbReference type="ARBA" id="ARBA00022737"/>
    </source>
</evidence>
<feature type="domain" description="PARP catalytic" evidence="18">
    <location>
        <begin position="461"/>
        <end position="698"/>
    </location>
</feature>
<dbReference type="PROSITE" id="PS51060">
    <property type="entry name" value="PARP_ALPHA_HD"/>
    <property type="match status" value="1"/>
</dbReference>
<evidence type="ECO:0000256" key="15">
    <source>
        <dbReference type="RuleBase" id="RU362114"/>
    </source>
</evidence>
<evidence type="ECO:0000313" key="21">
    <source>
        <dbReference type="EMBL" id="EXJ62523.1"/>
    </source>
</evidence>
<dbReference type="FunFam" id="1.20.142.10:FF:000002">
    <property type="entry name" value="Poly [ADP-ribose] polymerase"/>
    <property type="match status" value="1"/>
</dbReference>
<evidence type="ECO:0000256" key="13">
    <source>
        <dbReference type="ARBA" id="ARBA00024347"/>
    </source>
</evidence>
<evidence type="ECO:0000256" key="11">
    <source>
        <dbReference type="ARBA" id="ARBA00023125"/>
    </source>
</evidence>
<dbReference type="PROSITE" id="PS51059">
    <property type="entry name" value="PARP_CATALYTIC"/>
    <property type="match status" value="1"/>
</dbReference>
<dbReference type="InterPro" id="IPR050800">
    <property type="entry name" value="ARTD/PARP"/>
</dbReference>
<dbReference type="Gene3D" id="1.20.142.10">
    <property type="entry name" value="Poly(ADP-ribose) polymerase, regulatory domain"/>
    <property type="match status" value="1"/>
</dbReference>
<dbReference type="Pfam" id="PF02877">
    <property type="entry name" value="PARP_reg"/>
    <property type="match status" value="1"/>
</dbReference>
<dbReference type="SUPFAM" id="SSF47587">
    <property type="entry name" value="Domain of poly(ADP-ribose) polymerase"/>
    <property type="match status" value="1"/>
</dbReference>
<dbReference type="SUPFAM" id="SSF56399">
    <property type="entry name" value="ADP-ribosylation"/>
    <property type="match status" value="1"/>
</dbReference>
<dbReference type="SUPFAM" id="SSF52113">
    <property type="entry name" value="BRCT domain"/>
    <property type="match status" value="1"/>
</dbReference>
<evidence type="ECO:0000256" key="5">
    <source>
        <dbReference type="ARBA" id="ARBA00022723"/>
    </source>
</evidence>
<name>W9W3K0_9EURO</name>
<feature type="compositionally biased region" description="Acidic residues" evidence="16">
    <location>
        <begin position="312"/>
        <end position="321"/>
    </location>
</feature>
<evidence type="ECO:0000256" key="12">
    <source>
        <dbReference type="ARBA" id="ARBA00023242"/>
    </source>
</evidence>
<dbReference type="InterPro" id="IPR036616">
    <property type="entry name" value="Poly(ADP-ribose)pol_reg_dom_sf"/>
</dbReference>
<feature type="domain" description="BRCT" evidence="17">
    <location>
        <begin position="10"/>
        <end position="110"/>
    </location>
</feature>
<dbReference type="EC" id="2.4.2.-" evidence="15"/>
<dbReference type="PANTHER" id="PTHR10459">
    <property type="entry name" value="DNA LIGASE"/>
    <property type="match status" value="1"/>
</dbReference>
<protein>
    <recommendedName>
        <fullName evidence="15">Poly [ADP-ribose] polymerase</fullName>
        <shortName evidence="15">PARP</shortName>
        <ecNumber evidence="15">2.4.2.-</ecNumber>
    </recommendedName>
</protein>
<keyword evidence="7" id="KW-0013">ADP-ribosylation</keyword>
<keyword evidence="8" id="KW-0863">Zinc-finger</keyword>
<comment type="catalytic activity">
    <reaction evidence="14">
        <text>NAD(+) + (ADP-D-ribosyl)n-acceptor = nicotinamide + (ADP-D-ribosyl)n+1-acceptor + H(+).</text>
        <dbReference type="EC" id="2.4.2.30"/>
    </reaction>
</comment>
<keyword evidence="6" id="KW-0677">Repeat</keyword>
<keyword evidence="10 15" id="KW-0520">NAD</keyword>
<dbReference type="GO" id="GO:0003950">
    <property type="term" value="F:NAD+ poly-ADP-ribosyltransferase activity"/>
    <property type="evidence" value="ECO:0007669"/>
    <property type="project" value="UniProtKB-UniRule"/>
</dbReference>
<dbReference type="GeneID" id="19177562"/>
<evidence type="ECO:0000256" key="16">
    <source>
        <dbReference type="SAM" id="MobiDB-lite"/>
    </source>
</evidence>
<dbReference type="OrthoDB" id="2017365at2759"/>
<dbReference type="eggNOG" id="KOG1037">
    <property type="taxonomic scope" value="Eukaryota"/>
</dbReference>
<feature type="region of interest" description="Disordered" evidence="16">
    <location>
        <begin position="300"/>
        <end position="328"/>
    </location>
</feature>
<comment type="caution">
    <text evidence="21">The sequence shown here is derived from an EMBL/GenBank/DDBJ whole genome shotgun (WGS) entry which is preliminary data.</text>
</comment>
<dbReference type="GO" id="GO:0070212">
    <property type="term" value="P:protein poly-ADP-ribosylation"/>
    <property type="evidence" value="ECO:0007669"/>
    <property type="project" value="TreeGrafter"/>
</dbReference>
<keyword evidence="12" id="KW-0539">Nucleus</keyword>
<dbReference type="GO" id="GO:0006302">
    <property type="term" value="P:double-strand break repair"/>
    <property type="evidence" value="ECO:0007669"/>
    <property type="project" value="TreeGrafter"/>
</dbReference>
<dbReference type="EMBL" id="AMGW01000002">
    <property type="protein sequence ID" value="EXJ62523.1"/>
    <property type="molecule type" value="Genomic_DNA"/>
</dbReference>
<organism evidence="21 22">
    <name type="scientific">Cladophialophora yegresii CBS 114405</name>
    <dbReference type="NCBI Taxonomy" id="1182544"/>
    <lineage>
        <taxon>Eukaryota</taxon>
        <taxon>Fungi</taxon>
        <taxon>Dikarya</taxon>
        <taxon>Ascomycota</taxon>
        <taxon>Pezizomycotina</taxon>
        <taxon>Eurotiomycetes</taxon>
        <taxon>Chaetothyriomycetidae</taxon>
        <taxon>Chaetothyriales</taxon>
        <taxon>Herpotrichiellaceae</taxon>
        <taxon>Cladophialophora</taxon>
    </lineage>
</organism>
<sequence length="698" mass="76737">MPRIKAPPKSAVPSLDGVTISFASYTPNAHPELGNKSVAELKIDISNCGGSYTTKPSDCTHMIASQAQFDKKIDRIKQLEKNPNTSIVSYEWLADSLASSIPVAVDDYLLVDPEDSASNSVDALKPNQSQPPQRASGPKKASKRTRQQDDEEEDDLQPPKKSKQSGLTKKTAATAATNAKSAIKVPVDQQVPSASDYTVYIDGDGVIYDATLNKSDAGANNNKFYRVQVLETNNNFKTWTRWGRVGDRGQSKWFGEGDCLHAIAQFKAKFKEKSGIAWEERDGPSKKGKYVYLEVNYEDSDTEDEKKMPVPDQDDGEEEEQVSAPSKLEPPVQRLMELIFNMQYFNATMAELDYDANKMPLGKLSKKTLLKGYEVLKELASLVADPTVAATMGESQSQAVADRSNQYFSLVPHVVGRRQVPVLRNMDSIKREIRLLEALTDMQLANEIMKSASVQKHKNINVLDARYDGLGMKEMTPLTPTGSEYNEITNYLTKSVGGTHNIRYTVQDIFRIERNGEFDRLDKSSYAKLGAKSDRRLLWHGSRASNFGGILSQGLRIAPPEAPVSGYMFGKGVYLADMSSKSAGYCVPGISGGTGILLLCETELGSPMLELTGADYNAGAHCIDQGRISTWGKGSVAPQAWKDAACIHPSLKGVKMPDVVSKPPGPANVDGAFLMYNEYIVYDVAQIKLRYLLRVSMS</sequence>
<dbReference type="RefSeq" id="XP_007755177.1">
    <property type="nucleotide sequence ID" value="XM_007756987.1"/>
</dbReference>
<keyword evidence="22" id="KW-1185">Reference proteome</keyword>
<dbReference type="InterPro" id="IPR036930">
    <property type="entry name" value="WGR_dom_sf"/>
</dbReference>
<dbReference type="CDD" id="cd01437">
    <property type="entry name" value="parp_like"/>
    <property type="match status" value="1"/>
</dbReference>
<dbReference type="AlphaFoldDB" id="W9W3K0"/>
<evidence type="ECO:0000313" key="22">
    <source>
        <dbReference type="Proteomes" id="UP000019473"/>
    </source>
</evidence>
<evidence type="ECO:0000256" key="3">
    <source>
        <dbReference type="ARBA" id="ARBA00022679"/>
    </source>
</evidence>
<evidence type="ECO:0000256" key="7">
    <source>
        <dbReference type="ARBA" id="ARBA00022765"/>
    </source>
</evidence>
<feature type="domain" description="WGR" evidence="20">
    <location>
        <begin position="196"/>
        <end position="290"/>
    </location>
</feature>
<dbReference type="VEuPathDB" id="FungiDB:A1O7_02961"/>
<dbReference type="STRING" id="1182544.W9W3K0"/>
<dbReference type="Pfam" id="PF05406">
    <property type="entry name" value="WGR"/>
    <property type="match status" value="1"/>
</dbReference>
<evidence type="ECO:0000256" key="8">
    <source>
        <dbReference type="ARBA" id="ARBA00022771"/>
    </source>
</evidence>
<dbReference type="GO" id="GO:0008270">
    <property type="term" value="F:zinc ion binding"/>
    <property type="evidence" value="ECO:0007669"/>
    <property type="project" value="UniProtKB-KW"/>
</dbReference>
<keyword evidence="5" id="KW-0479">Metal-binding</keyword>
<evidence type="ECO:0000256" key="4">
    <source>
        <dbReference type="ARBA" id="ARBA00022695"/>
    </source>
</evidence>
<evidence type="ECO:0000256" key="9">
    <source>
        <dbReference type="ARBA" id="ARBA00022833"/>
    </source>
</evidence>
<reference evidence="21 22" key="1">
    <citation type="submission" date="2013-03" db="EMBL/GenBank/DDBJ databases">
        <title>The Genome Sequence of Cladophialophora yegresii CBS 114405.</title>
        <authorList>
            <consortium name="The Broad Institute Genomics Platform"/>
            <person name="Cuomo C."/>
            <person name="de Hoog S."/>
            <person name="Gorbushina A."/>
            <person name="Walker B."/>
            <person name="Young S.K."/>
            <person name="Zeng Q."/>
            <person name="Gargeya S."/>
            <person name="Fitzgerald M."/>
            <person name="Haas B."/>
            <person name="Abouelleil A."/>
            <person name="Allen A.W."/>
            <person name="Alvarado L."/>
            <person name="Arachchi H.M."/>
            <person name="Berlin A.M."/>
            <person name="Chapman S.B."/>
            <person name="Gainer-Dewar J."/>
            <person name="Goldberg J."/>
            <person name="Griggs A."/>
            <person name="Gujja S."/>
            <person name="Hansen M."/>
            <person name="Howarth C."/>
            <person name="Imamovic A."/>
            <person name="Ireland A."/>
            <person name="Larimer J."/>
            <person name="McCowan C."/>
            <person name="Murphy C."/>
            <person name="Pearson M."/>
            <person name="Poon T.W."/>
            <person name="Priest M."/>
            <person name="Roberts A."/>
            <person name="Saif S."/>
            <person name="Shea T."/>
            <person name="Sisk P."/>
            <person name="Sykes S."/>
            <person name="Wortman J."/>
            <person name="Nusbaum C."/>
            <person name="Birren B."/>
        </authorList>
    </citation>
    <scope>NUCLEOTIDE SEQUENCE [LARGE SCALE GENOMIC DNA]</scope>
    <source>
        <strain evidence="21 22">CBS 114405</strain>
    </source>
</reference>
<dbReference type="Pfam" id="PF00644">
    <property type="entry name" value="PARP"/>
    <property type="match status" value="1"/>
</dbReference>
<keyword evidence="3 15" id="KW-0808">Transferase</keyword>
<keyword evidence="9" id="KW-0862">Zinc</keyword>
<feature type="compositionally biased region" description="Polar residues" evidence="16">
    <location>
        <begin position="118"/>
        <end position="133"/>
    </location>
</feature>
<keyword evidence="11" id="KW-0238">DNA-binding</keyword>
<proteinExistence type="inferred from homology"/>
<dbReference type="GO" id="GO:0003677">
    <property type="term" value="F:DNA binding"/>
    <property type="evidence" value="ECO:0007669"/>
    <property type="project" value="UniProtKB-KW"/>
</dbReference>
<dbReference type="InterPro" id="IPR036420">
    <property type="entry name" value="BRCT_dom_sf"/>
</dbReference>
<evidence type="ECO:0000256" key="14">
    <source>
        <dbReference type="ARBA" id="ARBA00033987"/>
    </source>
</evidence>
<dbReference type="PANTHER" id="PTHR10459:SF60">
    <property type="entry name" value="POLY [ADP-RIBOSE] POLYMERASE 2"/>
    <property type="match status" value="1"/>
</dbReference>
<feature type="domain" description="PARP alpha-helical" evidence="19">
    <location>
        <begin position="325"/>
        <end position="450"/>
    </location>
</feature>
<keyword evidence="4" id="KW-0548">Nucleotidyltransferase</keyword>
<evidence type="ECO:0000259" key="17">
    <source>
        <dbReference type="PROSITE" id="PS50172"/>
    </source>
</evidence>
<dbReference type="CDD" id="cd07997">
    <property type="entry name" value="WGR_PARP"/>
    <property type="match status" value="1"/>
</dbReference>
<dbReference type="InterPro" id="IPR001357">
    <property type="entry name" value="BRCT_dom"/>
</dbReference>
<dbReference type="InterPro" id="IPR012317">
    <property type="entry name" value="Poly(ADP-ribose)pol_cat_dom"/>
</dbReference>
<dbReference type="GO" id="GO:0016779">
    <property type="term" value="F:nucleotidyltransferase activity"/>
    <property type="evidence" value="ECO:0007669"/>
    <property type="project" value="UniProtKB-KW"/>
</dbReference>
<dbReference type="SMART" id="SM00773">
    <property type="entry name" value="WGR"/>
    <property type="match status" value="1"/>
</dbReference>
<accession>W9W3K0</accession>
<feature type="region of interest" description="Disordered" evidence="16">
    <location>
        <begin position="118"/>
        <end position="175"/>
    </location>
</feature>
<evidence type="ECO:0000256" key="2">
    <source>
        <dbReference type="ARBA" id="ARBA00022676"/>
    </source>
</evidence>
<evidence type="ECO:0000256" key="10">
    <source>
        <dbReference type="ARBA" id="ARBA00023027"/>
    </source>
</evidence>
<gene>
    <name evidence="21" type="ORF">A1O7_02961</name>
</gene>
<dbReference type="Gene3D" id="3.40.50.10190">
    <property type="entry name" value="BRCT domain"/>
    <property type="match status" value="1"/>
</dbReference>
<evidence type="ECO:0000259" key="20">
    <source>
        <dbReference type="PROSITE" id="PS51977"/>
    </source>
</evidence>
<dbReference type="Gene3D" id="3.90.228.10">
    <property type="match status" value="1"/>
</dbReference>
<evidence type="ECO:0000256" key="1">
    <source>
        <dbReference type="ARBA" id="ARBA00004123"/>
    </source>
</evidence>
<dbReference type="GO" id="GO:1990404">
    <property type="term" value="F:NAD+-protein mono-ADP-ribosyltransferase activity"/>
    <property type="evidence" value="ECO:0007669"/>
    <property type="project" value="TreeGrafter"/>
</dbReference>
<comment type="similarity">
    <text evidence="13">Belongs to the ARTD/PARP family.</text>
</comment>
<dbReference type="InterPro" id="IPR004102">
    <property type="entry name" value="Poly(ADP-ribose)pol_reg_dom"/>
</dbReference>
<dbReference type="PROSITE" id="PS51977">
    <property type="entry name" value="WGR"/>
    <property type="match status" value="1"/>
</dbReference>
<dbReference type="Proteomes" id="UP000019473">
    <property type="component" value="Unassembled WGS sequence"/>
</dbReference>
<dbReference type="PROSITE" id="PS50172">
    <property type="entry name" value="BRCT"/>
    <property type="match status" value="1"/>
</dbReference>
<evidence type="ECO:0000259" key="18">
    <source>
        <dbReference type="PROSITE" id="PS51059"/>
    </source>
</evidence>
<comment type="subcellular location">
    <subcellularLocation>
        <location evidence="1">Nucleus</location>
    </subcellularLocation>
</comment>
<dbReference type="GO" id="GO:0005730">
    <property type="term" value="C:nucleolus"/>
    <property type="evidence" value="ECO:0007669"/>
    <property type="project" value="TreeGrafter"/>
</dbReference>
<dbReference type="HOGENOM" id="CLU_004841_2_0_1"/>
<keyword evidence="2 15" id="KW-0328">Glycosyltransferase</keyword>
<dbReference type="InterPro" id="IPR008893">
    <property type="entry name" value="WGR_domain"/>
</dbReference>
<evidence type="ECO:0000259" key="19">
    <source>
        <dbReference type="PROSITE" id="PS51060"/>
    </source>
</evidence>
<dbReference type="SUPFAM" id="SSF142921">
    <property type="entry name" value="WGR domain-like"/>
    <property type="match status" value="1"/>
</dbReference>